<keyword evidence="4" id="KW-1185">Reference proteome</keyword>
<dbReference type="AlphaFoldDB" id="A0A6M4ILT5"/>
<accession>A0A6M4ILT5</accession>
<evidence type="ECO:0000313" key="4">
    <source>
        <dbReference type="Proteomes" id="UP000500938"/>
    </source>
</evidence>
<keyword evidence="2" id="KW-0472">Membrane</keyword>
<keyword evidence="2" id="KW-0812">Transmembrane</keyword>
<dbReference type="Proteomes" id="UP000500938">
    <property type="component" value="Chromosome"/>
</dbReference>
<organism evidence="3 4">
    <name type="scientific">Gemmatimonas groenlandica</name>
    <dbReference type="NCBI Taxonomy" id="2732249"/>
    <lineage>
        <taxon>Bacteria</taxon>
        <taxon>Pseudomonadati</taxon>
        <taxon>Gemmatimonadota</taxon>
        <taxon>Gemmatimonadia</taxon>
        <taxon>Gemmatimonadales</taxon>
        <taxon>Gemmatimonadaceae</taxon>
        <taxon>Gemmatimonas</taxon>
    </lineage>
</organism>
<evidence type="ECO:0000313" key="3">
    <source>
        <dbReference type="EMBL" id="QJR35630.1"/>
    </source>
</evidence>
<feature type="transmembrane region" description="Helical" evidence="2">
    <location>
        <begin position="108"/>
        <end position="126"/>
    </location>
</feature>
<sequence length="355" mass="38600">MHCRKSLGANEAIEALPIGRRIAFDARQGRLWVVCRGCERWNLTPFDERWEAIEQSERAFRDTRVRVSTDNIGLARLADGTELVRIGAPQRPEFAAWRYGDQFGRRRVKAIATGVGVTAAAGLLISGAVATGVGIAALMPAVHALNMYTLLSSNLMAQKPLDHPDGGRFMPIGNPRIIASDRAAGWAIDIGYAAHYHSPDPTVRNGGYWSMARKQEGKNELGRVQLHGADAVPLLRRLMPLINRGGARRNVIGDGVKLIEQAGGPERYGKWAAGMRREWAAKSTFGDTGDLSAIPAAARLAFEMAINEDAERQALEGELAQLERAWAEAEGIAVIADSLLVPDAITTQIGRLKEP</sequence>
<protein>
    <submittedName>
        <fullName evidence="3">Uncharacterized protein</fullName>
    </submittedName>
</protein>
<evidence type="ECO:0000256" key="1">
    <source>
        <dbReference type="SAM" id="Coils"/>
    </source>
</evidence>
<feature type="coiled-coil region" evidence="1">
    <location>
        <begin position="305"/>
        <end position="332"/>
    </location>
</feature>
<name>A0A6M4ILT5_9BACT</name>
<keyword evidence="2" id="KW-1133">Transmembrane helix</keyword>
<evidence type="ECO:0000256" key="2">
    <source>
        <dbReference type="SAM" id="Phobius"/>
    </source>
</evidence>
<dbReference type="KEGG" id="ggr:HKW67_08965"/>
<proteinExistence type="predicted"/>
<gene>
    <name evidence="3" type="ORF">HKW67_08965</name>
</gene>
<keyword evidence="1" id="KW-0175">Coiled coil</keyword>
<dbReference type="RefSeq" id="WP_171225061.1">
    <property type="nucleotide sequence ID" value="NZ_CP053085.1"/>
</dbReference>
<reference evidence="3 4" key="1">
    <citation type="submission" date="2020-05" db="EMBL/GenBank/DDBJ databases">
        <title>Complete genome sequence of Gemmatimonas greenlandica TET16.</title>
        <authorList>
            <person name="Zeng Y."/>
        </authorList>
    </citation>
    <scope>NUCLEOTIDE SEQUENCE [LARGE SCALE GENOMIC DNA]</scope>
    <source>
        <strain evidence="3 4">TET16</strain>
    </source>
</reference>
<dbReference type="EMBL" id="CP053085">
    <property type="protein sequence ID" value="QJR35630.1"/>
    <property type="molecule type" value="Genomic_DNA"/>
</dbReference>